<accession>A0A382RK51</accession>
<dbReference type="Pfam" id="PF08770">
    <property type="entry name" value="SoxZ"/>
    <property type="match status" value="1"/>
</dbReference>
<dbReference type="InterPro" id="IPR013783">
    <property type="entry name" value="Ig-like_fold"/>
</dbReference>
<evidence type="ECO:0000313" key="2">
    <source>
        <dbReference type="EMBL" id="SVC97535.1"/>
    </source>
</evidence>
<dbReference type="InterPro" id="IPR030995">
    <property type="entry name" value="SoxZ"/>
</dbReference>
<reference evidence="2" key="1">
    <citation type="submission" date="2018-05" db="EMBL/GenBank/DDBJ databases">
        <authorList>
            <person name="Lanie J.A."/>
            <person name="Ng W.-L."/>
            <person name="Kazmierczak K.M."/>
            <person name="Andrzejewski T.M."/>
            <person name="Davidsen T.M."/>
            <person name="Wayne K.J."/>
            <person name="Tettelin H."/>
            <person name="Glass J.I."/>
            <person name="Rusch D."/>
            <person name="Podicherti R."/>
            <person name="Tsui H.-C.T."/>
            <person name="Winkler M.E."/>
        </authorList>
    </citation>
    <scope>NUCLEOTIDE SEQUENCE</scope>
</reference>
<feature type="domain" description="Sulphur oxidation protein SoxZ" evidence="1">
    <location>
        <begin position="15"/>
        <end position="101"/>
    </location>
</feature>
<name>A0A382RK51_9ZZZZ</name>
<organism evidence="2">
    <name type="scientific">marine metagenome</name>
    <dbReference type="NCBI Taxonomy" id="408172"/>
    <lineage>
        <taxon>unclassified sequences</taxon>
        <taxon>metagenomes</taxon>
        <taxon>ecological metagenomes</taxon>
    </lineage>
</organism>
<dbReference type="AlphaFoldDB" id="A0A382RK51"/>
<dbReference type="Gene3D" id="2.60.40.10">
    <property type="entry name" value="Immunoglobulins"/>
    <property type="match status" value="1"/>
</dbReference>
<protein>
    <recommendedName>
        <fullName evidence="1">Sulphur oxidation protein SoxZ domain-containing protein</fullName>
    </recommendedName>
</protein>
<dbReference type="NCBIfam" id="TIGR04490">
    <property type="entry name" value="SoxZ_true"/>
    <property type="match status" value="1"/>
</dbReference>
<dbReference type="SUPFAM" id="SSF81296">
    <property type="entry name" value="E set domains"/>
    <property type="match status" value="1"/>
</dbReference>
<evidence type="ECO:0000259" key="1">
    <source>
        <dbReference type="Pfam" id="PF08770"/>
    </source>
</evidence>
<dbReference type="InterPro" id="IPR014756">
    <property type="entry name" value="Ig_E-set"/>
</dbReference>
<dbReference type="EMBL" id="UINC01121998">
    <property type="protein sequence ID" value="SVC97535.1"/>
    <property type="molecule type" value="Genomic_DNA"/>
</dbReference>
<sequence>MARKNYRRRLKAPITAKKGEIITIKTMAEHTMEPGVRRDPETGVVYPRFIIDSVIVRYNGKQIFRSRWYSGVSENPYMSFKIKVEESGLLEVEWIDDYKQSTFKRSVVNVYDDEGNEIFPLRFNKASQLED</sequence>
<dbReference type="InterPro" id="IPR014880">
    <property type="entry name" value="SoxZ_dom"/>
</dbReference>
<gene>
    <name evidence="2" type="ORF">METZ01_LOCUS350389</name>
</gene>
<proteinExistence type="predicted"/>